<dbReference type="KEGG" id="dla:I6G47_17700"/>
<evidence type="ECO:0000313" key="11">
    <source>
        <dbReference type="Proteomes" id="UP000183417"/>
    </source>
</evidence>
<dbReference type="Pfam" id="PF04542">
    <property type="entry name" value="Sigma70_r2"/>
    <property type="match status" value="1"/>
</dbReference>
<evidence type="ECO:0000313" key="9">
    <source>
        <dbReference type="EMBL" id="QPS78864.1"/>
    </source>
</evidence>
<keyword evidence="3" id="KW-0731">Sigma factor</keyword>
<dbReference type="PANTHER" id="PTHR43133:SF8">
    <property type="entry name" value="RNA POLYMERASE SIGMA FACTOR HI_1459-RELATED"/>
    <property type="match status" value="1"/>
</dbReference>
<sequence>MPAMKRDDAPGEPGGHSRSLYTRWRKPLQRMLARYFKSPADIEDASQEVFVRMLSADKRLPVDEERPYLHQVVRSVAAFAHRTAPQQAGVRLVSVEDCRDEVEALPARDGADHALDDERRQRLARLRDALNELPERQRQAFVLHRVQELTLEQTAERMDITVRMVSRHLSRALSYCEIRVRYASAEQMRALLRADEQRPGAAENTR</sequence>
<dbReference type="InterPro" id="IPR013325">
    <property type="entry name" value="RNA_pol_sigma_r2"/>
</dbReference>
<dbReference type="InterPro" id="IPR013249">
    <property type="entry name" value="RNA_pol_sigma70_r4_t2"/>
</dbReference>
<dbReference type="Proteomes" id="UP000595064">
    <property type="component" value="Chromosome"/>
</dbReference>
<keyword evidence="12" id="KW-1185">Reference proteome</keyword>
<dbReference type="NCBIfam" id="TIGR02937">
    <property type="entry name" value="sigma70-ECF"/>
    <property type="match status" value="1"/>
</dbReference>
<evidence type="ECO:0000256" key="5">
    <source>
        <dbReference type="ARBA" id="ARBA00023163"/>
    </source>
</evidence>
<dbReference type="GO" id="GO:0016987">
    <property type="term" value="F:sigma factor activity"/>
    <property type="evidence" value="ECO:0007669"/>
    <property type="project" value="UniProtKB-KW"/>
</dbReference>
<dbReference type="InterPro" id="IPR014284">
    <property type="entry name" value="RNA_pol_sigma-70_dom"/>
</dbReference>
<evidence type="ECO:0000256" key="2">
    <source>
        <dbReference type="ARBA" id="ARBA00023015"/>
    </source>
</evidence>
<feature type="region of interest" description="Disordered" evidence="6">
    <location>
        <begin position="1"/>
        <end position="20"/>
    </location>
</feature>
<keyword evidence="4" id="KW-0238">DNA-binding</keyword>
<evidence type="ECO:0000256" key="4">
    <source>
        <dbReference type="ARBA" id="ARBA00023125"/>
    </source>
</evidence>
<proteinExistence type="inferred from homology"/>
<comment type="similarity">
    <text evidence="1">Belongs to the sigma-70 factor family. ECF subfamily.</text>
</comment>
<dbReference type="InterPro" id="IPR007627">
    <property type="entry name" value="RNA_pol_sigma70_r2"/>
</dbReference>
<organism evidence="10 11">
    <name type="scientific">Delftia lacustris</name>
    <dbReference type="NCBI Taxonomy" id="558537"/>
    <lineage>
        <taxon>Bacteria</taxon>
        <taxon>Pseudomonadati</taxon>
        <taxon>Pseudomonadota</taxon>
        <taxon>Betaproteobacteria</taxon>
        <taxon>Burkholderiales</taxon>
        <taxon>Comamonadaceae</taxon>
        <taxon>Delftia</taxon>
    </lineage>
</organism>
<evidence type="ECO:0000256" key="6">
    <source>
        <dbReference type="SAM" id="MobiDB-lite"/>
    </source>
</evidence>
<dbReference type="Pfam" id="PF08281">
    <property type="entry name" value="Sigma70_r4_2"/>
    <property type="match status" value="1"/>
</dbReference>
<dbReference type="EMBL" id="CP065748">
    <property type="protein sequence ID" value="QPS78864.1"/>
    <property type="molecule type" value="Genomic_DNA"/>
</dbReference>
<dbReference type="Gene3D" id="1.10.1740.10">
    <property type="match status" value="1"/>
</dbReference>
<dbReference type="Proteomes" id="UP000183417">
    <property type="component" value="Unassembled WGS sequence"/>
</dbReference>
<dbReference type="AlphaFoldDB" id="A0A1H3E5D9"/>
<dbReference type="CDD" id="cd06171">
    <property type="entry name" value="Sigma70_r4"/>
    <property type="match status" value="1"/>
</dbReference>
<feature type="domain" description="RNA polymerase sigma factor 70 region 4 type 2" evidence="8">
    <location>
        <begin position="124"/>
        <end position="174"/>
    </location>
</feature>
<dbReference type="InterPro" id="IPR039425">
    <property type="entry name" value="RNA_pol_sigma-70-like"/>
</dbReference>
<evidence type="ECO:0000256" key="3">
    <source>
        <dbReference type="ARBA" id="ARBA00023082"/>
    </source>
</evidence>
<gene>
    <name evidence="9" type="ORF">I6G47_17700</name>
    <name evidence="10" type="ORF">SAMN05421547_10133</name>
</gene>
<evidence type="ECO:0000313" key="12">
    <source>
        <dbReference type="Proteomes" id="UP000595064"/>
    </source>
</evidence>
<dbReference type="InterPro" id="IPR013324">
    <property type="entry name" value="RNA_pol_sigma_r3/r4-like"/>
</dbReference>
<dbReference type="Gene3D" id="1.10.10.10">
    <property type="entry name" value="Winged helix-like DNA-binding domain superfamily/Winged helix DNA-binding domain"/>
    <property type="match status" value="1"/>
</dbReference>
<dbReference type="InterPro" id="IPR036388">
    <property type="entry name" value="WH-like_DNA-bd_sf"/>
</dbReference>
<dbReference type="RefSeq" id="WP_016450276.1">
    <property type="nucleotide sequence ID" value="NZ_CP069318.1"/>
</dbReference>
<dbReference type="GO" id="GO:0006352">
    <property type="term" value="P:DNA-templated transcription initiation"/>
    <property type="evidence" value="ECO:0007669"/>
    <property type="project" value="InterPro"/>
</dbReference>
<evidence type="ECO:0000259" key="7">
    <source>
        <dbReference type="Pfam" id="PF04542"/>
    </source>
</evidence>
<reference evidence="9 12" key="2">
    <citation type="submission" date="2020-12" db="EMBL/GenBank/DDBJ databases">
        <title>FDA dAtabase for Regulatory Grade micrObial Sequences (FDA-ARGOS): Supporting development and validation of Infectious Disease Dx tests.</title>
        <authorList>
            <person name="Sproer C."/>
            <person name="Gronow S."/>
            <person name="Severitt S."/>
            <person name="Schroder I."/>
            <person name="Tallon L."/>
            <person name="Sadzewicz L."/>
            <person name="Zhao X."/>
            <person name="Boylan J."/>
            <person name="Ott S."/>
            <person name="Bowen H."/>
            <person name="Vavikolanu K."/>
            <person name="Mehta A."/>
            <person name="Aluvathingal J."/>
            <person name="Nadendla S."/>
            <person name="Lowell S."/>
            <person name="Myers T."/>
            <person name="Yan Y."/>
            <person name="Sichtig H."/>
        </authorList>
    </citation>
    <scope>NUCLEOTIDE SEQUENCE [LARGE SCALE GENOMIC DNA]</scope>
    <source>
        <strain evidence="9 12">FDAARGOS_890</strain>
    </source>
</reference>
<dbReference type="GO" id="GO:0003677">
    <property type="term" value="F:DNA binding"/>
    <property type="evidence" value="ECO:0007669"/>
    <property type="project" value="UniProtKB-KW"/>
</dbReference>
<protein>
    <submittedName>
        <fullName evidence="10">RNA polymerase sigma-70 factor, ECF subfamily</fullName>
    </submittedName>
    <submittedName>
        <fullName evidence="9">Sigma-70 family RNA polymerase sigma factor</fullName>
    </submittedName>
</protein>
<keyword evidence="5" id="KW-0804">Transcription</keyword>
<reference evidence="10 11" key="1">
    <citation type="submission" date="2016-10" db="EMBL/GenBank/DDBJ databases">
        <authorList>
            <person name="de Groot N.N."/>
        </authorList>
    </citation>
    <scope>NUCLEOTIDE SEQUENCE [LARGE SCALE GENOMIC DNA]</scope>
    <source>
        <strain evidence="10 11">LMG 24775</strain>
    </source>
</reference>
<evidence type="ECO:0000256" key="1">
    <source>
        <dbReference type="ARBA" id="ARBA00010641"/>
    </source>
</evidence>
<dbReference type="SUPFAM" id="SSF88946">
    <property type="entry name" value="Sigma2 domain of RNA polymerase sigma factors"/>
    <property type="match status" value="1"/>
</dbReference>
<evidence type="ECO:0000313" key="10">
    <source>
        <dbReference type="EMBL" id="SDX73468.1"/>
    </source>
</evidence>
<dbReference type="EMBL" id="FNPE01000001">
    <property type="protein sequence ID" value="SDX73468.1"/>
    <property type="molecule type" value="Genomic_DNA"/>
</dbReference>
<keyword evidence="2" id="KW-0805">Transcription regulation</keyword>
<dbReference type="SUPFAM" id="SSF88659">
    <property type="entry name" value="Sigma3 and sigma4 domains of RNA polymerase sigma factors"/>
    <property type="match status" value="1"/>
</dbReference>
<feature type="domain" description="RNA polymerase sigma-70 region 2" evidence="7">
    <location>
        <begin position="20"/>
        <end position="77"/>
    </location>
</feature>
<dbReference type="PANTHER" id="PTHR43133">
    <property type="entry name" value="RNA POLYMERASE ECF-TYPE SIGMA FACTO"/>
    <property type="match status" value="1"/>
</dbReference>
<evidence type="ECO:0000259" key="8">
    <source>
        <dbReference type="Pfam" id="PF08281"/>
    </source>
</evidence>
<name>A0A1H3E5D9_9BURK</name>
<accession>A0A1H3E5D9</accession>